<proteinExistence type="predicted"/>
<feature type="transmembrane region" description="Helical" evidence="1">
    <location>
        <begin position="176"/>
        <end position="198"/>
    </location>
</feature>
<organism evidence="2 3">
    <name type="scientific">Senna tora</name>
    <dbReference type="NCBI Taxonomy" id="362788"/>
    <lineage>
        <taxon>Eukaryota</taxon>
        <taxon>Viridiplantae</taxon>
        <taxon>Streptophyta</taxon>
        <taxon>Embryophyta</taxon>
        <taxon>Tracheophyta</taxon>
        <taxon>Spermatophyta</taxon>
        <taxon>Magnoliopsida</taxon>
        <taxon>eudicotyledons</taxon>
        <taxon>Gunneridae</taxon>
        <taxon>Pentapetalae</taxon>
        <taxon>rosids</taxon>
        <taxon>fabids</taxon>
        <taxon>Fabales</taxon>
        <taxon>Fabaceae</taxon>
        <taxon>Caesalpinioideae</taxon>
        <taxon>Cassia clade</taxon>
        <taxon>Senna</taxon>
    </lineage>
</organism>
<evidence type="ECO:0000313" key="2">
    <source>
        <dbReference type="EMBL" id="KAF7817387.1"/>
    </source>
</evidence>
<accession>A0A834WCF3</accession>
<comment type="caution">
    <text evidence="2">The sequence shown here is derived from an EMBL/GenBank/DDBJ whole genome shotgun (WGS) entry which is preliminary data.</text>
</comment>
<gene>
    <name evidence="2" type="ORF">G2W53_031356</name>
</gene>
<sequence length="274" mass="31524">MVWEATNQQFRRRKRTRIWVGAFIGCICFLFFTPKIPRSPNHHYFLDMRNLLGVPNTLNVITNFPFLVVGVLGFVFALEGGVFNIRIGFLSSQAEVCAWALYYAGILGVAFGSAYYHLKPDNNRVLWDTLPMTVAYASLFSCLVIERIGQRIGLCCWFALLLAAFLSVAYERIYSDIRFCMIFQLIPPLAIPGVAFMYRSKYTHSIYWFWSTGIYLLAKFEAVADKKIYRVNNYVISGHSLEHLCLAVIPILLSIMLIYRENKFHRLGGLKDRP</sequence>
<feature type="transmembrane region" description="Helical" evidence="1">
    <location>
        <begin position="57"/>
        <end position="78"/>
    </location>
</feature>
<keyword evidence="1" id="KW-0472">Membrane</keyword>
<feature type="transmembrane region" description="Helical" evidence="1">
    <location>
        <begin position="18"/>
        <end position="37"/>
    </location>
</feature>
<dbReference type="Proteomes" id="UP000634136">
    <property type="component" value="Unassembled WGS sequence"/>
</dbReference>
<feature type="transmembrane region" description="Helical" evidence="1">
    <location>
        <begin position="152"/>
        <end position="170"/>
    </location>
</feature>
<feature type="transmembrane region" description="Helical" evidence="1">
    <location>
        <begin position="236"/>
        <end position="259"/>
    </location>
</feature>
<name>A0A834WCF3_9FABA</name>
<evidence type="ECO:0000256" key="1">
    <source>
        <dbReference type="SAM" id="Phobius"/>
    </source>
</evidence>
<feature type="transmembrane region" description="Helical" evidence="1">
    <location>
        <begin position="205"/>
        <end position="224"/>
    </location>
</feature>
<keyword evidence="1" id="KW-0812">Transmembrane</keyword>
<evidence type="ECO:0000313" key="3">
    <source>
        <dbReference type="Proteomes" id="UP000634136"/>
    </source>
</evidence>
<dbReference type="PANTHER" id="PTHR34368:SF2">
    <property type="entry name" value="ALKALINE PHYTOCERAMIDASE (APHC)"/>
    <property type="match status" value="1"/>
</dbReference>
<dbReference type="EMBL" id="JAAIUW010000009">
    <property type="protein sequence ID" value="KAF7817387.1"/>
    <property type="molecule type" value="Genomic_DNA"/>
</dbReference>
<feature type="transmembrane region" description="Helical" evidence="1">
    <location>
        <begin position="99"/>
        <end position="118"/>
    </location>
</feature>
<keyword evidence="1" id="KW-1133">Transmembrane helix</keyword>
<reference evidence="2" key="1">
    <citation type="submission" date="2020-09" db="EMBL/GenBank/DDBJ databases">
        <title>Genome-Enabled Discovery of Anthraquinone Biosynthesis in Senna tora.</title>
        <authorList>
            <person name="Kang S.-H."/>
            <person name="Pandey R.P."/>
            <person name="Lee C.-M."/>
            <person name="Sim J.-S."/>
            <person name="Jeong J.-T."/>
            <person name="Choi B.-S."/>
            <person name="Jung M."/>
            <person name="Ginzburg D."/>
            <person name="Zhao K."/>
            <person name="Won S.Y."/>
            <person name="Oh T.-J."/>
            <person name="Yu Y."/>
            <person name="Kim N.-H."/>
            <person name="Lee O.R."/>
            <person name="Lee T.-H."/>
            <person name="Bashyal P."/>
            <person name="Kim T.-S."/>
            <person name="Lee W.-H."/>
            <person name="Kawkins C."/>
            <person name="Kim C.-K."/>
            <person name="Kim J.S."/>
            <person name="Ahn B.O."/>
            <person name="Rhee S.Y."/>
            <person name="Sohng J.K."/>
        </authorList>
    </citation>
    <scope>NUCLEOTIDE SEQUENCE</scope>
    <source>
        <tissue evidence="2">Leaf</tissue>
    </source>
</reference>
<dbReference type="PANTHER" id="PTHR34368">
    <property type="entry name" value="OS01G0962200 PROTEIN"/>
    <property type="match status" value="1"/>
</dbReference>
<evidence type="ECO:0008006" key="4">
    <source>
        <dbReference type="Google" id="ProtNLM"/>
    </source>
</evidence>
<dbReference type="OrthoDB" id="5562961at2759"/>
<keyword evidence="3" id="KW-1185">Reference proteome</keyword>
<protein>
    <recommendedName>
        <fullName evidence="4">Alkaline phytoceramidase</fullName>
    </recommendedName>
</protein>
<dbReference type="AlphaFoldDB" id="A0A834WCF3"/>